<name>A0A521CGU0_9BACT</name>
<dbReference type="Pfam" id="PF07396">
    <property type="entry name" value="Porin_O_P"/>
    <property type="match status" value="1"/>
</dbReference>
<keyword evidence="1" id="KW-0732">Signal</keyword>
<evidence type="ECO:0000313" key="3">
    <source>
        <dbReference type="Proteomes" id="UP000317557"/>
    </source>
</evidence>
<dbReference type="OrthoDB" id="5442696at2"/>
<sequence length="398" mass="45131">MYILRILFLLFVFLVPEMVSAQATESAKITLSPEKGFYVESADGFMGFKISTRLQQQFGFTVPMDYSDAVQPNFLMRRARIRIHGYFYDKKLTYFVQTQMDKGNFTLSNAEFRWKATDNLQLNFGQLWPVGGRQFRTVSEAFQMIDRSPVSRSYWPGYDIGMIAQYNLEIGKKSLVKSYLSITHGEGMNKPSAEGGMAYGGRLEWLPFGTFAEGGDYRESDLYHEETPKLSLGGAVYYNQDAYVQIGGQGPNNLWKGQEDDISALYLDGVFKFNGLSILAEYADRKVDQEIIEQVVGDFFVQSYSLVVGGSGFSVQGGKFISPKTEPTLRVSLLNPHDNLQAAKAQFTQQNTYTLGLNHFLRGHHLKLQFELNLLNEEYAAAKDKMYLQVLTQFSISF</sequence>
<proteinExistence type="predicted"/>
<dbReference type="AlphaFoldDB" id="A0A521CGU0"/>
<dbReference type="EMBL" id="FXTP01000005">
    <property type="protein sequence ID" value="SMO58638.1"/>
    <property type="molecule type" value="Genomic_DNA"/>
</dbReference>
<protein>
    <submittedName>
        <fullName evidence="2">Phosphate-selective porin O and P</fullName>
    </submittedName>
</protein>
<feature type="chain" id="PRO_5022156870" evidence="1">
    <location>
        <begin position="22"/>
        <end position="398"/>
    </location>
</feature>
<reference evidence="2 3" key="1">
    <citation type="submission" date="2017-05" db="EMBL/GenBank/DDBJ databases">
        <authorList>
            <person name="Varghese N."/>
            <person name="Submissions S."/>
        </authorList>
    </citation>
    <scope>NUCLEOTIDE SEQUENCE [LARGE SCALE GENOMIC DNA]</scope>
    <source>
        <strain evidence="2 3">DSM 21985</strain>
    </source>
</reference>
<dbReference type="RefSeq" id="WP_142453964.1">
    <property type="nucleotide sequence ID" value="NZ_FXTP01000005.1"/>
</dbReference>
<dbReference type="SUPFAM" id="SSF56935">
    <property type="entry name" value="Porins"/>
    <property type="match status" value="1"/>
</dbReference>
<keyword evidence="3" id="KW-1185">Reference proteome</keyword>
<feature type="signal peptide" evidence="1">
    <location>
        <begin position="1"/>
        <end position="21"/>
    </location>
</feature>
<accession>A0A521CGU0</accession>
<gene>
    <name evidence="2" type="ORF">SAMN06265219_105140</name>
</gene>
<evidence type="ECO:0000313" key="2">
    <source>
        <dbReference type="EMBL" id="SMO58638.1"/>
    </source>
</evidence>
<dbReference type="Gene3D" id="2.40.160.10">
    <property type="entry name" value="Porin"/>
    <property type="match status" value="1"/>
</dbReference>
<organism evidence="2 3">
    <name type="scientific">Gracilimonas mengyeensis</name>
    <dbReference type="NCBI Taxonomy" id="1302730"/>
    <lineage>
        <taxon>Bacteria</taxon>
        <taxon>Pseudomonadati</taxon>
        <taxon>Balneolota</taxon>
        <taxon>Balneolia</taxon>
        <taxon>Balneolales</taxon>
        <taxon>Balneolaceae</taxon>
        <taxon>Gracilimonas</taxon>
    </lineage>
</organism>
<dbReference type="Proteomes" id="UP000317557">
    <property type="component" value="Unassembled WGS sequence"/>
</dbReference>
<dbReference type="InterPro" id="IPR010870">
    <property type="entry name" value="Porin_O/P"/>
</dbReference>
<evidence type="ECO:0000256" key="1">
    <source>
        <dbReference type="SAM" id="SignalP"/>
    </source>
</evidence>
<dbReference type="InterPro" id="IPR023614">
    <property type="entry name" value="Porin_dom_sf"/>
</dbReference>